<keyword evidence="2" id="KW-0808">Transferase</keyword>
<dbReference type="SUPFAM" id="SSF74650">
    <property type="entry name" value="Galactose mutarotase-like"/>
    <property type="match status" value="1"/>
</dbReference>
<dbReference type="AlphaFoldDB" id="A0A9X3CL20"/>
<reference evidence="5" key="1">
    <citation type="submission" date="2022-02" db="EMBL/GenBank/DDBJ databases">
        <title>Vibrio sp. nov, a new bacterium isolated from seawater.</title>
        <authorList>
            <person name="Yuan Y."/>
        </authorList>
    </citation>
    <scope>NUCLEOTIDE SEQUENCE</scope>
    <source>
        <strain evidence="5">ZSDZ65</strain>
    </source>
</reference>
<accession>A0A9X3CL20</accession>
<gene>
    <name evidence="5" type="ORF">MD535_05075</name>
</gene>
<dbReference type="Pfam" id="PF17167">
    <property type="entry name" value="Glyco_hydro_94"/>
    <property type="match status" value="1"/>
</dbReference>
<keyword evidence="6" id="KW-1185">Reference proteome</keyword>
<dbReference type="InterPro" id="IPR033432">
    <property type="entry name" value="GH94_catalytic"/>
</dbReference>
<dbReference type="Gene3D" id="2.70.98.40">
    <property type="entry name" value="Glycoside hydrolase, family 65, N-terminal domain"/>
    <property type="match status" value="1"/>
</dbReference>
<dbReference type="InterPro" id="IPR052047">
    <property type="entry name" value="GH94_Enzymes"/>
</dbReference>
<dbReference type="GO" id="GO:0005975">
    <property type="term" value="P:carbohydrate metabolic process"/>
    <property type="evidence" value="ECO:0007669"/>
    <property type="project" value="InterPro"/>
</dbReference>
<dbReference type="InterPro" id="IPR037018">
    <property type="entry name" value="GH65_N"/>
</dbReference>
<dbReference type="Pfam" id="PF06165">
    <property type="entry name" value="GH94_b-supersand"/>
    <property type="match status" value="1"/>
</dbReference>
<dbReference type="InterPro" id="IPR010383">
    <property type="entry name" value="Glyco_hydrolase_94_b-supersand"/>
</dbReference>
<dbReference type="PROSITE" id="PS50007">
    <property type="entry name" value="PIPLC_X_DOMAIN"/>
    <property type="match status" value="1"/>
</dbReference>
<keyword evidence="1" id="KW-0328">Glycosyltransferase</keyword>
<sequence>MSTFLEQGTRFSLSDPTLLPNSAGYLWNRKMMIHVNCQGYVVAQYMNPEPKKYTHVPNLAATSFMQPEQPYFAHHPGRFFYVRDDETGELFSAPFAPIKTQLDSFEFQPGLTDVKWVVKHSDIELVITLTLGEDEAAELWNVTVSNTGTTQRKLSIIPYFPVGYMSWMNMGAHYDASLNSIVCTSITPYQKLEDYEKNKHLKDMTFFYSDMAPDAYETSLPRFEGQGGLHNPSALQHKGDLSCKEACYEMPTCAMQFKLDLKHGEKKALNFVFGPALNKQEIQQIIDAHTGDEKDSATRAYADYVSSGVGVIEIETPDDTFNHFVNHWLPRQVFYHGDTHRLTTDPQTRNYLQDGMGMAYVQSEATRKVILTSLSQQKVDGEMPDGILLTPEATLKYINQIPHTDHSVWLALILESYLNETNDLKVLHYPVVWADDERPSSVLEHMNRAMIYMCEARDHRGLPFIAQGDWCDPMNMVGPKGKGVSGWLAQALSVALQKWVKISRKYNDEALIKQFESTIEQLATISHEYLWKGDWYARGITDDGVTFGVPEDKEGRIFLNTQSWALLANMPSAVQKQKMLTAIDEQLDTPYGVMLCAPAFTAMREDVGRVTQKWPGSGENGSIYNHAAAFYAASLYAINEPDRAFSVLRKMVADPQSDTFERRGQLPVYIPNYYRGAYYQYPDTAGRSSHLFNTGTGAWFYRMVIEEMLGLKGCEEGLMIDPKLPSCWSELTVKREFRGAQFHVTYRRLPDIREAEIHIDGIKLQGSVIKKVESQSNYRLRVDLPLT</sequence>
<protein>
    <submittedName>
        <fullName evidence="5">NdvB protein</fullName>
    </submittedName>
</protein>
<proteinExistence type="predicted"/>
<dbReference type="PANTHER" id="PTHR37469:SF2">
    <property type="entry name" value="CELLOBIONIC ACID PHOSPHORYLASE"/>
    <property type="match status" value="1"/>
</dbReference>
<dbReference type="RefSeq" id="WP_265673846.1">
    <property type="nucleotide sequence ID" value="NZ_JAKRRY010000004.1"/>
</dbReference>
<dbReference type="GO" id="GO:0030246">
    <property type="term" value="F:carbohydrate binding"/>
    <property type="evidence" value="ECO:0007669"/>
    <property type="project" value="InterPro"/>
</dbReference>
<dbReference type="Gene3D" id="1.50.10.10">
    <property type="match status" value="1"/>
</dbReference>
<dbReference type="PANTHER" id="PTHR37469">
    <property type="entry name" value="CELLOBIONIC ACID PHOSPHORYLASE-RELATED"/>
    <property type="match status" value="1"/>
</dbReference>
<dbReference type="GO" id="GO:0016757">
    <property type="term" value="F:glycosyltransferase activity"/>
    <property type="evidence" value="ECO:0007669"/>
    <property type="project" value="UniProtKB-KW"/>
</dbReference>
<evidence type="ECO:0000313" key="6">
    <source>
        <dbReference type="Proteomes" id="UP001155587"/>
    </source>
</evidence>
<feature type="domain" description="Glycosyl hydrolase 94 supersandwich" evidence="3">
    <location>
        <begin position="74"/>
        <end position="289"/>
    </location>
</feature>
<organism evidence="5 6">
    <name type="scientific">Vibrio qingdaonensis</name>
    <dbReference type="NCBI Taxonomy" id="2829491"/>
    <lineage>
        <taxon>Bacteria</taxon>
        <taxon>Pseudomonadati</taxon>
        <taxon>Pseudomonadota</taxon>
        <taxon>Gammaproteobacteria</taxon>
        <taxon>Vibrionales</taxon>
        <taxon>Vibrionaceae</taxon>
        <taxon>Vibrio</taxon>
    </lineage>
</organism>
<dbReference type="Proteomes" id="UP001155587">
    <property type="component" value="Unassembled WGS sequence"/>
</dbReference>
<dbReference type="InterPro" id="IPR011013">
    <property type="entry name" value="Gal_mutarotase_sf_dom"/>
</dbReference>
<dbReference type="SUPFAM" id="SSF48208">
    <property type="entry name" value="Six-hairpin glycosidases"/>
    <property type="match status" value="1"/>
</dbReference>
<dbReference type="Gene3D" id="2.60.420.10">
    <property type="entry name" value="Maltose phosphorylase, domain 3"/>
    <property type="match status" value="1"/>
</dbReference>
<evidence type="ECO:0000256" key="2">
    <source>
        <dbReference type="ARBA" id="ARBA00022679"/>
    </source>
</evidence>
<dbReference type="EMBL" id="JAKRRY010000004">
    <property type="protein sequence ID" value="MCW8345404.1"/>
    <property type="molecule type" value="Genomic_DNA"/>
</dbReference>
<dbReference type="InterPro" id="IPR008928">
    <property type="entry name" value="6-hairpin_glycosidase_sf"/>
</dbReference>
<feature type="domain" description="Glycosyl hydrolase 94 catalytic" evidence="4">
    <location>
        <begin position="309"/>
        <end position="710"/>
    </location>
</feature>
<evidence type="ECO:0000256" key="1">
    <source>
        <dbReference type="ARBA" id="ARBA00022676"/>
    </source>
</evidence>
<name>A0A9X3CL20_9VIBR</name>
<evidence type="ECO:0000259" key="4">
    <source>
        <dbReference type="Pfam" id="PF17167"/>
    </source>
</evidence>
<dbReference type="InterPro" id="IPR012341">
    <property type="entry name" value="6hp_glycosidase-like_sf"/>
</dbReference>
<comment type="caution">
    <text evidence="5">The sequence shown here is derived from an EMBL/GenBank/DDBJ whole genome shotgun (WGS) entry which is preliminary data.</text>
</comment>
<evidence type="ECO:0000259" key="3">
    <source>
        <dbReference type="Pfam" id="PF06165"/>
    </source>
</evidence>
<evidence type="ECO:0000313" key="5">
    <source>
        <dbReference type="EMBL" id="MCW8345404.1"/>
    </source>
</evidence>